<feature type="domain" description="DNA polymerase epsilon subunit B N-terminal" evidence="12">
    <location>
        <begin position="4"/>
        <end position="76"/>
    </location>
</feature>
<comment type="similarity">
    <text evidence="2">Belongs to the DNA polymerase epsilon subunit B family.</text>
</comment>
<dbReference type="Pfam" id="PF04042">
    <property type="entry name" value="DNA_pol_E_B"/>
    <property type="match status" value="1"/>
</dbReference>
<comment type="subunit">
    <text evidence="8">Component of the DNA polymerase epsilon complex consisting of four subunits: the catalytic subunit POLE and the accessory subunits POLE2, POLE3 and POLE4.</text>
</comment>
<sequence>MKMEERKLKQKVNAVFKMRGLIPRPESSRYLLQVLESVSLEDLEEVLEKVLDSIEKQPLSSSMVELCVVEAAVQDCSQSCDETIESVFNIIGAFDRTHRHELFSAPVAGSDPDQHRNKFQLKTVESLLGCSSKLGDVIVLGMITQLREGRFYLEDPSGWYEDGVLHISAFGFPPTEPSSFTRTYFGNLNFFGGPSRTAVKSSVKLQELEQQNQDAMMVILSDVWVDRAEVLESLHTLFSGYSAMPPTCFILCGNFSSAPYGTNRIRTLKDSFRALADLICEFPSIHNSSRFVFVPGPEDPGPSSVLPRPPLAQNITEEFTQKVPFSIFSTNPCRLQYCSQEMLVFREDLISKMCRNCVRLPSSSSLEVPGHLVRTVLSQGHLTPLALQVSPVHWAFDHAMRVYPVPDMIIFADKHDPFNITHTDCICINPGSFPRSGFSFKVYYPSSKTVEDRFGTHYIDATSNASMRLLAEKYQSQPQLLPDTAG</sequence>
<dbReference type="InterPro" id="IPR024639">
    <property type="entry name" value="DNA_pol_e_bsu_N"/>
</dbReference>
<evidence type="ECO:0000313" key="14">
    <source>
        <dbReference type="Proteomes" id="UP000316079"/>
    </source>
</evidence>
<evidence type="ECO:0000256" key="5">
    <source>
        <dbReference type="ARBA" id="ARBA00023242"/>
    </source>
</evidence>
<evidence type="ECO:0000256" key="3">
    <source>
        <dbReference type="ARBA" id="ARBA00022705"/>
    </source>
</evidence>
<evidence type="ECO:0000313" key="13">
    <source>
        <dbReference type="EMBL" id="TRY54201.1"/>
    </source>
</evidence>
<evidence type="ECO:0000256" key="6">
    <source>
        <dbReference type="ARBA" id="ARBA00032930"/>
    </source>
</evidence>
<dbReference type="Gene3D" id="3.60.21.60">
    <property type="match status" value="1"/>
</dbReference>
<evidence type="ECO:0000256" key="7">
    <source>
        <dbReference type="ARBA" id="ARBA00054225"/>
    </source>
</evidence>
<dbReference type="Pfam" id="PF12213">
    <property type="entry name" value="Dpoe2NT"/>
    <property type="match status" value="1"/>
</dbReference>
<dbReference type="InterPro" id="IPR016266">
    <property type="entry name" value="POLE2"/>
</dbReference>
<keyword evidence="14" id="KW-1185">Reference proteome</keyword>
<dbReference type="GO" id="GO:0003677">
    <property type="term" value="F:DNA binding"/>
    <property type="evidence" value="ECO:0007669"/>
    <property type="project" value="UniProtKB-KW"/>
</dbReference>
<evidence type="ECO:0000256" key="1">
    <source>
        <dbReference type="ARBA" id="ARBA00004123"/>
    </source>
</evidence>
<protein>
    <recommendedName>
        <fullName evidence="9">DNA polymerase epsilon subunit 2</fullName>
    </recommendedName>
    <alternativeName>
        <fullName evidence="6">DNA polymerase II subunit 2</fullName>
    </alternativeName>
    <alternativeName>
        <fullName evidence="10">DNA polymerase epsilon subunit B</fullName>
    </alternativeName>
</protein>
<dbReference type="GO" id="GO:0008622">
    <property type="term" value="C:epsilon DNA polymerase complex"/>
    <property type="evidence" value="ECO:0007669"/>
    <property type="project" value="InterPro"/>
</dbReference>
<name>A0A553MLZ1_9TELE</name>
<dbReference type="STRING" id="623744.A0A553MLZ1"/>
<dbReference type="GO" id="GO:0006261">
    <property type="term" value="P:DNA-templated DNA replication"/>
    <property type="evidence" value="ECO:0007669"/>
    <property type="project" value="InterPro"/>
</dbReference>
<evidence type="ECO:0000256" key="9">
    <source>
        <dbReference type="ARBA" id="ARBA00068387"/>
    </source>
</evidence>
<dbReference type="Gene3D" id="1.10.8.60">
    <property type="match status" value="1"/>
</dbReference>
<comment type="function">
    <text evidence="7">Accessory component of the DNA polymerase epsilon complex. Participates in DNA repair and in chromosomal DNA replication.</text>
</comment>
<dbReference type="InterPro" id="IPR007185">
    <property type="entry name" value="DNA_pol_a/d/e_bsu"/>
</dbReference>
<dbReference type="FunFam" id="1.10.8.60:FF:000053">
    <property type="entry name" value="DNA polymerase epsilon subunit"/>
    <property type="match status" value="1"/>
</dbReference>
<evidence type="ECO:0000256" key="2">
    <source>
        <dbReference type="ARBA" id="ARBA00009560"/>
    </source>
</evidence>
<evidence type="ECO:0000259" key="11">
    <source>
        <dbReference type="Pfam" id="PF04042"/>
    </source>
</evidence>
<dbReference type="PANTHER" id="PTHR12708:SF0">
    <property type="entry name" value="DNA POLYMERASE EPSILON SUBUNIT 2"/>
    <property type="match status" value="1"/>
</dbReference>
<organism evidence="13 14">
    <name type="scientific">Danionella cerebrum</name>
    <dbReference type="NCBI Taxonomy" id="2873325"/>
    <lineage>
        <taxon>Eukaryota</taxon>
        <taxon>Metazoa</taxon>
        <taxon>Chordata</taxon>
        <taxon>Craniata</taxon>
        <taxon>Vertebrata</taxon>
        <taxon>Euteleostomi</taxon>
        <taxon>Actinopterygii</taxon>
        <taxon>Neopterygii</taxon>
        <taxon>Teleostei</taxon>
        <taxon>Ostariophysi</taxon>
        <taxon>Cypriniformes</taxon>
        <taxon>Danionidae</taxon>
        <taxon>Danioninae</taxon>
        <taxon>Danionella</taxon>
    </lineage>
</organism>
<dbReference type="Proteomes" id="UP000316079">
    <property type="component" value="Unassembled WGS sequence"/>
</dbReference>
<proteinExistence type="inferred from homology"/>
<comment type="subcellular location">
    <subcellularLocation>
        <location evidence="1">Nucleus</location>
    </subcellularLocation>
</comment>
<dbReference type="EMBL" id="SRMA01027358">
    <property type="protein sequence ID" value="TRY54201.1"/>
    <property type="molecule type" value="Genomic_DNA"/>
</dbReference>
<dbReference type="PANTHER" id="PTHR12708">
    <property type="entry name" value="DNA POLYMERASE EPSILON SUBUNIT B"/>
    <property type="match status" value="1"/>
</dbReference>
<evidence type="ECO:0000259" key="12">
    <source>
        <dbReference type="Pfam" id="PF12213"/>
    </source>
</evidence>
<comment type="caution">
    <text evidence="13">The sequence shown here is derived from an EMBL/GenBank/DDBJ whole genome shotgun (WGS) entry which is preliminary data.</text>
</comment>
<dbReference type="PIRSF" id="PIRSF000799">
    <property type="entry name" value="DNA_pol_eps_2"/>
    <property type="match status" value="1"/>
</dbReference>
<reference evidence="13 14" key="1">
    <citation type="journal article" date="2019" name="Sci. Data">
        <title>Hybrid genome assembly and annotation of Danionella translucida.</title>
        <authorList>
            <person name="Kadobianskyi M."/>
            <person name="Schulze L."/>
            <person name="Schuelke M."/>
            <person name="Judkewitz B."/>
        </authorList>
    </citation>
    <scope>NUCLEOTIDE SEQUENCE [LARGE SCALE GENOMIC DNA]</scope>
    <source>
        <strain evidence="13 14">Bolton</strain>
    </source>
</reference>
<dbReference type="GO" id="GO:0042276">
    <property type="term" value="P:error-prone translesion synthesis"/>
    <property type="evidence" value="ECO:0007669"/>
    <property type="project" value="TreeGrafter"/>
</dbReference>
<keyword evidence="4" id="KW-0238">DNA-binding</keyword>
<dbReference type="AlphaFoldDB" id="A0A553MLZ1"/>
<evidence type="ECO:0000256" key="8">
    <source>
        <dbReference type="ARBA" id="ARBA00063156"/>
    </source>
</evidence>
<keyword evidence="5" id="KW-0539">Nucleus</keyword>
<feature type="non-terminal residue" evidence="13">
    <location>
        <position position="486"/>
    </location>
</feature>
<evidence type="ECO:0000256" key="10">
    <source>
        <dbReference type="ARBA" id="ARBA00074983"/>
    </source>
</evidence>
<keyword evidence="3" id="KW-0235">DNA replication</keyword>
<feature type="domain" description="DNA polymerase alpha/delta/epsilon subunit B" evidence="11">
    <location>
        <begin position="218"/>
        <end position="418"/>
    </location>
</feature>
<gene>
    <name evidence="13" type="ORF">DNTS_030465</name>
</gene>
<evidence type="ECO:0000256" key="4">
    <source>
        <dbReference type="ARBA" id="ARBA00023125"/>
    </source>
</evidence>
<accession>A0A553MLZ1</accession>
<dbReference type="OrthoDB" id="10254730at2759"/>